<proteinExistence type="predicted"/>
<dbReference type="Proteomes" id="UP000002006">
    <property type="component" value="Segment"/>
</dbReference>
<keyword evidence="2" id="KW-1185">Reference proteome</keyword>
<gene>
    <name evidence="1" type="ORF">phi32_118</name>
</gene>
<evidence type="ECO:0000313" key="2">
    <source>
        <dbReference type="Proteomes" id="UP000002006"/>
    </source>
</evidence>
<reference evidence="2" key="1">
    <citation type="journal article" date="2008" name="J. Mol. Biol.">
        <title>Genomic and proteomic analysis of phiEco32, a novel Escherichia coli bacteriophage.</title>
        <authorList>
            <person name="Savalia D."/>
            <person name="Westblade L.F."/>
            <person name="Goel M."/>
            <person name="Florens L."/>
            <person name="Kemp P."/>
            <person name="Akulenko N."/>
            <person name="Pavlova O."/>
            <person name="Padovan J.C."/>
            <person name="Chait B.T."/>
            <person name="Washburn M.P."/>
            <person name="Ackermann H.W."/>
            <person name="Mushegian A."/>
            <person name="Gabisonia T."/>
            <person name="Molineux I."/>
            <person name="Severinov K."/>
        </authorList>
    </citation>
    <scope>NUCLEOTIDE SEQUENCE [LARGE SCALE GENOMIC DNA]</scope>
</reference>
<organism evidence="1 2">
    <name type="scientific">Escherichia phage Phieco32</name>
    <name type="common">Escherichia coli phage phi32</name>
    <dbReference type="NCBI Taxonomy" id="2679905"/>
    <lineage>
        <taxon>Viruses</taxon>
        <taxon>Duplodnaviria</taxon>
        <taxon>Heunggongvirae</taxon>
        <taxon>Uroviricota</taxon>
        <taxon>Caudoviricetes</taxon>
        <taxon>Mktvariviridae</taxon>
        <taxon>Gordonclarkvirinae</taxon>
        <taxon>Kuravirus</taxon>
        <taxon>Kuravirus phiEco32</taxon>
    </lineage>
</organism>
<dbReference type="EMBL" id="EU330206">
    <property type="protein sequence ID" value="ABY52919.1"/>
    <property type="molecule type" value="Genomic_DNA"/>
</dbReference>
<name>B0FIT0_BPE32</name>
<dbReference type="RefSeq" id="YP_001671863.1">
    <property type="nucleotide sequence ID" value="NC_010324.1"/>
</dbReference>
<organismHost>
    <name type="scientific">Escherichia coli</name>
    <dbReference type="NCBI Taxonomy" id="562"/>
</organismHost>
<dbReference type="GeneID" id="5896904"/>
<protein>
    <submittedName>
        <fullName evidence="1">Uncharacterized protein</fullName>
    </submittedName>
</protein>
<sequence length="43" mass="4684">MPLPKGRGVSISIFSRVFIETTKQEVASSDNNGTANVDIDYLL</sequence>
<evidence type="ECO:0000313" key="1">
    <source>
        <dbReference type="EMBL" id="ABY52919.1"/>
    </source>
</evidence>
<dbReference type="KEGG" id="vg:5896904"/>
<accession>B0FIT0</accession>